<evidence type="ECO:0000313" key="2">
    <source>
        <dbReference type="EMBL" id="AQS57027.1"/>
    </source>
</evidence>
<dbReference type="InterPro" id="IPR028259">
    <property type="entry name" value="AP2-like_int_N"/>
</dbReference>
<dbReference type="STRING" id="1471761.B0W44_15980"/>
<dbReference type="Proteomes" id="UP000188603">
    <property type="component" value="Chromosome"/>
</dbReference>
<evidence type="ECO:0000259" key="1">
    <source>
        <dbReference type="Pfam" id="PF14657"/>
    </source>
</evidence>
<feature type="domain" description="AP2-like integrase N-terminal" evidence="1">
    <location>
        <begin position="11"/>
        <end position="57"/>
    </location>
</feature>
<gene>
    <name evidence="2" type="ORF">B0W44_15980</name>
</gene>
<dbReference type="Pfam" id="PF14657">
    <property type="entry name" value="Arm-DNA-bind_4"/>
    <property type="match status" value="1"/>
</dbReference>
<dbReference type="EMBL" id="CP019699">
    <property type="protein sequence ID" value="AQS57027.1"/>
    <property type="molecule type" value="Genomic_DNA"/>
</dbReference>
<protein>
    <recommendedName>
        <fullName evidence="1">AP2-like integrase N-terminal domain-containing protein</fullName>
    </recommendedName>
</protein>
<reference evidence="2 3" key="1">
    <citation type="journal article" date="2015" name="Int. J. Syst. Evol. Microbiol.">
        <title>Novibacillus thermophilus gen. nov., sp. nov., a Gram-staining-negative and moderately thermophilic member of the family Thermoactinomycetaceae.</title>
        <authorList>
            <person name="Yang G."/>
            <person name="Chen J."/>
            <person name="Zhou S."/>
        </authorList>
    </citation>
    <scope>NUCLEOTIDE SEQUENCE [LARGE SCALE GENOMIC DNA]</scope>
    <source>
        <strain evidence="2 3">SG-1</strain>
    </source>
</reference>
<proteinExistence type="predicted"/>
<dbReference type="AlphaFoldDB" id="A0A1U9KAD7"/>
<keyword evidence="3" id="KW-1185">Reference proteome</keyword>
<sequence length="96" mass="11623">MRGHIRKRGNKWCFVLDVGIDEETGKRKQKWFSGYRTSKEAERAMIATIKEINEGTFIEPSKEKLGDYMIKWLNERKDSLRETTYTNYRHYPEFRK</sequence>
<name>A0A1U9KAD7_9BACL</name>
<dbReference type="KEGG" id="ntr:B0W44_15980"/>
<accession>A0A1U9KAD7</accession>
<dbReference type="OrthoDB" id="9803188at2"/>
<evidence type="ECO:0000313" key="3">
    <source>
        <dbReference type="Proteomes" id="UP000188603"/>
    </source>
</evidence>
<organism evidence="2 3">
    <name type="scientific">Novibacillus thermophilus</name>
    <dbReference type="NCBI Taxonomy" id="1471761"/>
    <lineage>
        <taxon>Bacteria</taxon>
        <taxon>Bacillati</taxon>
        <taxon>Bacillota</taxon>
        <taxon>Bacilli</taxon>
        <taxon>Bacillales</taxon>
        <taxon>Thermoactinomycetaceae</taxon>
        <taxon>Novibacillus</taxon>
    </lineage>
</organism>
<dbReference type="RefSeq" id="WP_077720874.1">
    <property type="nucleotide sequence ID" value="NZ_CP019699.1"/>
</dbReference>